<dbReference type="Gene3D" id="1.20.1250.20">
    <property type="entry name" value="MFS general substrate transporter like domains"/>
    <property type="match status" value="1"/>
</dbReference>
<evidence type="ECO:0000256" key="5">
    <source>
        <dbReference type="SAM" id="Phobius"/>
    </source>
</evidence>
<dbReference type="PANTHER" id="PTHR23507">
    <property type="entry name" value="ZGC:174356"/>
    <property type="match status" value="1"/>
</dbReference>
<dbReference type="GO" id="GO:0016020">
    <property type="term" value="C:membrane"/>
    <property type="evidence" value="ECO:0007669"/>
    <property type="project" value="UniProtKB-SubCell"/>
</dbReference>
<dbReference type="GO" id="GO:0022857">
    <property type="term" value="F:transmembrane transporter activity"/>
    <property type="evidence" value="ECO:0007669"/>
    <property type="project" value="TreeGrafter"/>
</dbReference>
<dbReference type="InterPro" id="IPR036259">
    <property type="entry name" value="MFS_trans_sf"/>
</dbReference>
<evidence type="ECO:0000256" key="1">
    <source>
        <dbReference type="ARBA" id="ARBA00004141"/>
    </source>
</evidence>
<sequence>MKYTRRMIKKRWLLFTLLDAVITCGMAFANVLSGFMIVHYRFYATMLTCISFLIPLPINLCCMTETSVQAVQVGVTVVENSSNQLSDNISIITTEDNEPQTSQDSYSVQKNSNNGCRNKLRVISNLPATHFILSIIIFLFSICGVTDVPYLSLYLMSEPFLWNTQALGLFVGLRDVSCTFASVLCVTLVVRLQRNQFLQHRLDINDKDTPESVSVSFRSSTTFMDRLKSVDQIVLILLVFFGLVIFCVHQIIMGLAFKFPMSTANIVIYLATIPRFTKGLQIPILRTMLSKWTEVSKQGLIMSIIAVIERLGIMISATVLPLYMLRQ</sequence>
<keyword evidence="2 5" id="KW-0812">Transmembrane</keyword>
<feature type="transmembrane region" description="Helical" evidence="5">
    <location>
        <begin position="233"/>
        <end position="252"/>
    </location>
</feature>
<evidence type="ECO:0000313" key="6">
    <source>
        <dbReference type="Proteomes" id="UP000050795"/>
    </source>
</evidence>
<protein>
    <submittedName>
        <fullName evidence="7">Uncharacterized protein</fullName>
    </submittedName>
</protein>
<dbReference type="PANTHER" id="PTHR23507:SF1">
    <property type="entry name" value="FI18259P1-RELATED"/>
    <property type="match status" value="1"/>
</dbReference>
<proteinExistence type="predicted"/>
<keyword evidence="4 5" id="KW-0472">Membrane</keyword>
<dbReference type="AlphaFoldDB" id="A0AA85JGC9"/>
<organism evidence="6 7">
    <name type="scientific">Trichobilharzia regenti</name>
    <name type="common">Nasal bird schistosome</name>
    <dbReference type="NCBI Taxonomy" id="157069"/>
    <lineage>
        <taxon>Eukaryota</taxon>
        <taxon>Metazoa</taxon>
        <taxon>Spiralia</taxon>
        <taxon>Lophotrochozoa</taxon>
        <taxon>Platyhelminthes</taxon>
        <taxon>Trematoda</taxon>
        <taxon>Digenea</taxon>
        <taxon>Strigeidida</taxon>
        <taxon>Schistosomatoidea</taxon>
        <taxon>Schistosomatidae</taxon>
        <taxon>Trichobilharzia</taxon>
    </lineage>
</organism>
<evidence type="ECO:0000313" key="7">
    <source>
        <dbReference type="WBParaSite" id="TREG1_23300.9"/>
    </source>
</evidence>
<name>A0AA85JGC9_TRIRE</name>
<reference evidence="6" key="1">
    <citation type="submission" date="2022-06" db="EMBL/GenBank/DDBJ databases">
        <authorList>
            <person name="Berger JAMES D."/>
            <person name="Berger JAMES D."/>
        </authorList>
    </citation>
    <scope>NUCLEOTIDE SEQUENCE [LARGE SCALE GENOMIC DNA]</scope>
</reference>
<feature type="transmembrane region" description="Helical" evidence="5">
    <location>
        <begin position="171"/>
        <end position="192"/>
    </location>
</feature>
<dbReference type="WBParaSite" id="TREG1_23300.9">
    <property type="protein sequence ID" value="TREG1_23300.9"/>
    <property type="gene ID" value="TREG1_23300"/>
</dbReference>
<evidence type="ECO:0000256" key="2">
    <source>
        <dbReference type="ARBA" id="ARBA00022692"/>
    </source>
</evidence>
<evidence type="ECO:0000256" key="4">
    <source>
        <dbReference type="ARBA" id="ARBA00023136"/>
    </source>
</evidence>
<keyword evidence="6" id="KW-1185">Reference proteome</keyword>
<feature type="transmembrane region" description="Helical" evidence="5">
    <location>
        <begin position="12"/>
        <end position="36"/>
    </location>
</feature>
<feature type="transmembrane region" description="Helical" evidence="5">
    <location>
        <begin position="300"/>
        <end position="325"/>
    </location>
</feature>
<comment type="subcellular location">
    <subcellularLocation>
        <location evidence="1">Membrane</location>
        <topology evidence="1">Multi-pass membrane protein</topology>
    </subcellularLocation>
</comment>
<feature type="transmembrane region" description="Helical" evidence="5">
    <location>
        <begin position="42"/>
        <end position="62"/>
    </location>
</feature>
<accession>A0AA85JGC9</accession>
<keyword evidence="3 5" id="KW-1133">Transmembrane helix</keyword>
<dbReference type="SUPFAM" id="SSF103473">
    <property type="entry name" value="MFS general substrate transporter"/>
    <property type="match status" value="2"/>
</dbReference>
<reference evidence="7" key="2">
    <citation type="submission" date="2023-11" db="UniProtKB">
        <authorList>
            <consortium name="WormBaseParasite"/>
        </authorList>
    </citation>
    <scope>IDENTIFICATION</scope>
</reference>
<dbReference type="Proteomes" id="UP000050795">
    <property type="component" value="Unassembled WGS sequence"/>
</dbReference>
<evidence type="ECO:0000256" key="3">
    <source>
        <dbReference type="ARBA" id="ARBA00022989"/>
    </source>
</evidence>
<feature type="transmembrane region" description="Helical" evidence="5">
    <location>
        <begin position="131"/>
        <end position="151"/>
    </location>
</feature>